<accession>A0ACC4CPK0</accession>
<comment type="caution">
    <text evidence="1">The sequence shown here is derived from an EMBL/GenBank/DDBJ whole genome shotgun (WGS) entry which is preliminary data.</text>
</comment>
<protein>
    <submittedName>
        <fullName evidence="1">Uncharacterized protein</fullName>
    </submittedName>
</protein>
<name>A0ACC4CPK0_POPAL</name>
<dbReference type="EMBL" id="RCHU02000002">
    <property type="protein sequence ID" value="KAL3603295.1"/>
    <property type="molecule type" value="Genomic_DNA"/>
</dbReference>
<keyword evidence="2" id="KW-1185">Reference proteome</keyword>
<reference evidence="1 2" key="1">
    <citation type="journal article" date="2024" name="Plant Biotechnol. J.">
        <title>Genome and CRISPR/Cas9 system of a widespread forest tree (Populus alba) in the world.</title>
        <authorList>
            <person name="Liu Y.J."/>
            <person name="Jiang P.F."/>
            <person name="Han X.M."/>
            <person name="Li X.Y."/>
            <person name="Wang H.M."/>
            <person name="Wang Y.J."/>
            <person name="Wang X.X."/>
            <person name="Zeng Q.Y."/>
        </authorList>
    </citation>
    <scope>NUCLEOTIDE SEQUENCE [LARGE SCALE GENOMIC DNA]</scope>
    <source>
        <strain evidence="2">cv. PAL-ZL1</strain>
    </source>
</reference>
<dbReference type="Proteomes" id="UP000309997">
    <property type="component" value="Unassembled WGS sequence"/>
</dbReference>
<sequence>MDRYQRVEKPRADKTIDENEIRITSQGRMRSYISYAMTLLQEKGSNEIVFKAMGRAINKTVTIVELIKRRIVGLHQITSIGSTDITDTWEPLEEGLLPLETTRHVSMITINLSKKELNTSSAGYQPPLPAEQVKAFTEFEYEGDGSPRGRGRGRGGRGRARGRGNGFVSAEHEDGGWDRNRGYPRGRGRGRGRGFRGRGRGGFNGPHADTQQDGGHNYEAPPQGRAREPLCNEVWILQKPFRNAILSHKPDSSGVELARDAGHSSSHHFVFGGPPGLVSAEMSTEAQIISTSSTPAPSNSITSPMESSLKSLIDIASLIETGSCKKEVFHIARAVRLTNSLKKKLVEPNLLQAFLDFALSPGSELHNLLSGFLHHQGGELGMEADSATSAPAKRVSPELEIYCYLLMLLFLIDQNRYNKAKAFSSAAVVRVSNLSRGAVETAGALASRVYFYYSYIHEVIDDLAEIRWDLLYLLTISTLHHDDLGQETLLNLLLRNYLHYNFYDQAEKLRSKALRFQSHTIQQVCRYLFYLGKIRTIQLEYKDARESLLHAARKAPVAAHGFRILCSKWAVLVHLLLGEIPERTIFKQSGMERALRPYFMLTNAVRIGDLELFRNVAEDLAGFFGSDKTYNLIVRLRHNVIRTGLRKISISYSRISLADVAEKLKLDSASPVADVESITAKAIRDGAIHAILDHANGWLVSKDTGDIYSTAKPLAVFSSRIAFCLNLHNDAVKALRFPPKTQEEKDSDEYWRESQVFDEEIAREYMDEDETYF</sequence>
<evidence type="ECO:0000313" key="2">
    <source>
        <dbReference type="Proteomes" id="UP000309997"/>
    </source>
</evidence>
<evidence type="ECO:0000313" key="1">
    <source>
        <dbReference type="EMBL" id="KAL3603295.1"/>
    </source>
</evidence>
<organism evidence="1 2">
    <name type="scientific">Populus alba</name>
    <name type="common">White poplar</name>
    <dbReference type="NCBI Taxonomy" id="43335"/>
    <lineage>
        <taxon>Eukaryota</taxon>
        <taxon>Viridiplantae</taxon>
        <taxon>Streptophyta</taxon>
        <taxon>Embryophyta</taxon>
        <taxon>Tracheophyta</taxon>
        <taxon>Spermatophyta</taxon>
        <taxon>Magnoliopsida</taxon>
        <taxon>eudicotyledons</taxon>
        <taxon>Gunneridae</taxon>
        <taxon>Pentapetalae</taxon>
        <taxon>rosids</taxon>
        <taxon>fabids</taxon>
        <taxon>Malpighiales</taxon>
        <taxon>Salicaceae</taxon>
        <taxon>Saliceae</taxon>
        <taxon>Populus</taxon>
    </lineage>
</organism>
<gene>
    <name evidence="1" type="ORF">D5086_004154</name>
</gene>
<proteinExistence type="predicted"/>